<name>A0A9Q3C3E1_9BASI</name>
<accession>A0A9Q3C3E1</accession>
<organism evidence="1 2">
    <name type="scientific">Austropuccinia psidii MF-1</name>
    <dbReference type="NCBI Taxonomy" id="1389203"/>
    <lineage>
        <taxon>Eukaryota</taxon>
        <taxon>Fungi</taxon>
        <taxon>Dikarya</taxon>
        <taxon>Basidiomycota</taxon>
        <taxon>Pucciniomycotina</taxon>
        <taxon>Pucciniomycetes</taxon>
        <taxon>Pucciniales</taxon>
        <taxon>Sphaerophragmiaceae</taxon>
        <taxon>Austropuccinia</taxon>
    </lineage>
</organism>
<dbReference type="Proteomes" id="UP000765509">
    <property type="component" value="Unassembled WGS sequence"/>
</dbReference>
<reference evidence="1" key="1">
    <citation type="submission" date="2021-03" db="EMBL/GenBank/DDBJ databases">
        <title>Draft genome sequence of rust myrtle Austropuccinia psidii MF-1, a brazilian biotype.</title>
        <authorList>
            <person name="Quecine M.C."/>
            <person name="Pachon D.M.R."/>
            <person name="Bonatelli M.L."/>
            <person name="Correr F.H."/>
            <person name="Franceschini L.M."/>
            <person name="Leite T.F."/>
            <person name="Margarido G.R.A."/>
            <person name="Almeida C.A."/>
            <person name="Ferrarezi J.A."/>
            <person name="Labate C.A."/>
        </authorList>
    </citation>
    <scope>NUCLEOTIDE SEQUENCE</scope>
    <source>
        <strain evidence="1">MF-1</strain>
    </source>
</reference>
<evidence type="ECO:0000313" key="2">
    <source>
        <dbReference type="Proteomes" id="UP000765509"/>
    </source>
</evidence>
<keyword evidence="2" id="KW-1185">Reference proteome</keyword>
<gene>
    <name evidence="1" type="ORF">O181_015528</name>
</gene>
<protein>
    <submittedName>
        <fullName evidence="1">Uncharacterized protein</fullName>
    </submittedName>
</protein>
<evidence type="ECO:0000313" key="1">
    <source>
        <dbReference type="EMBL" id="MBW0475813.1"/>
    </source>
</evidence>
<sequence length="147" mass="16217">MASGHILLSLTYLANNPPHQPPGQYPFLGLGGPVSLPGASGASSHHQVPGSYPFYYEVKGLNGLVRPFRPPMVSMARGPHGPYRPWNPLGPFWHKFNEAIRGLSVGPPDPLKTPENHVLAEIRGHPKMTIWDFSPQDFNHDLWKSPS</sequence>
<comment type="caution">
    <text evidence="1">The sequence shown here is derived from an EMBL/GenBank/DDBJ whole genome shotgun (WGS) entry which is preliminary data.</text>
</comment>
<dbReference type="EMBL" id="AVOT02004245">
    <property type="protein sequence ID" value="MBW0475813.1"/>
    <property type="molecule type" value="Genomic_DNA"/>
</dbReference>
<proteinExistence type="predicted"/>
<dbReference type="AlphaFoldDB" id="A0A9Q3C3E1"/>